<proteinExistence type="predicted"/>
<evidence type="ECO:0000259" key="2">
    <source>
        <dbReference type="Pfam" id="PF10646"/>
    </source>
</evidence>
<dbReference type="STRING" id="574651.SAMN04487968_10744"/>
<accession>A0A1I1JK20</accession>
<evidence type="ECO:0000256" key="1">
    <source>
        <dbReference type="SAM" id="MobiDB-lite"/>
    </source>
</evidence>
<name>A0A1I1JK20_9ACTN</name>
<keyword evidence="4" id="KW-1185">Reference proteome</keyword>
<sequence length="174" mass="18294">MPIASRADAPRLYWIDPEQRLVARIPGRYCVGSPAQLVEEILDQLAAGPSERDRAAGLGSALPSRRWVDLATLDGDLAVLRVTPDAAIGANRVTLAAAQVVLAVTSIAGISRVELVHDDDALQVPLPDGELADGPLTASAYLETLAVPRHHTTDASDWPTVRCPGGGPSAGPRR</sequence>
<feature type="region of interest" description="Disordered" evidence="1">
    <location>
        <begin position="153"/>
        <end position="174"/>
    </location>
</feature>
<organism evidence="3 4">
    <name type="scientific">Nocardioides terrae</name>
    <dbReference type="NCBI Taxonomy" id="574651"/>
    <lineage>
        <taxon>Bacteria</taxon>
        <taxon>Bacillati</taxon>
        <taxon>Actinomycetota</taxon>
        <taxon>Actinomycetes</taxon>
        <taxon>Propionibacteriales</taxon>
        <taxon>Nocardioidaceae</taxon>
        <taxon>Nocardioides</taxon>
    </lineage>
</organism>
<feature type="compositionally biased region" description="Gly residues" evidence="1">
    <location>
        <begin position="164"/>
        <end position="174"/>
    </location>
</feature>
<evidence type="ECO:0000313" key="3">
    <source>
        <dbReference type="EMBL" id="SFC48897.1"/>
    </source>
</evidence>
<feature type="domain" description="GerMN" evidence="2">
    <location>
        <begin position="12"/>
        <end position="119"/>
    </location>
</feature>
<dbReference type="EMBL" id="FOLB01000007">
    <property type="protein sequence ID" value="SFC48897.1"/>
    <property type="molecule type" value="Genomic_DNA"/>
</dbReference>
<dbReference type="Proteomes" id="UP000198832">
    <property type="component" value="Unassembled WGS sequence"/>
</dbReference>
<reference evidence="3 4" key="1">
    <citation type="submission" date="2016-10" db="EMBL/GenBank/DDBJ databases">
        <authorList>
            <person name="de Groot N.N."/>
        </authorList>
    </citation>
    <scope>NUCLEOTIDE SEQUENCE [LARGE SCALE GENOMIC DNA]</scope>
    <source>
        <strain evidence="3 4">CGMCC 1.7056</strain>
    </source>
</reference>
<dbReference type="Pfam" id="PF10646">
    <property type="entry name" value="Germane"/>
    <property type="match status" value="1"/>
</dbReference>
<evidence type="ECO:0000313" key="4">
    <source>
        <dbReference type="Proteomes" id="UP000198832"/>
    </source>
</evidence>
<protein>
    <submittedName>
        <fullName evidence="3">Sporulation and spore germination</fullName>
    </submittedName>
</protein>
<dbReference type="AlphaFoldDB" id="A0A1I1JK20"/>
<dbReference type="InterPro" id="IPR019606">
    <property type="entry name" value="GerMN"/>
</dbReference>
<dbReference type="RefSeq" id="WP_175507643.1">
    <property type="nucleotide sequence ID" value="NZ_FOLB01000007.1"/>
</dbReference>
<gene>
    <name evidence="3" type="ORF">SAMN04487968_10744</name>
</gene>